<accession>A0AAP0HYB8</accession>
<dbReference type="Proteomes" id="UP001419268">
    <property type="component" value="Unassembled WGS sequence"/>
</dbReference>
<feature type="compositionally biased region" description="Basic and acidic residues" evidence="1">
    <location>
        <begin position="33"/>
        <end position="45"/>
    </location>
</feature>
<reference evidence="2 3" key="1">
    <citation type="submission" date="2024-01" db="EMBL/GenBank/DDBJ databases">
        <title>Genome assemblies of Stephania.</title>
        <authorList>
            <person name="Yang L."/>
        </authorList>
    </citation>
    <scope>NUCLEOTIDE SEQUENCE [LARGE SCALE GENOMIC DNA]</scope>
    <source>
        <strain evidence="2">JXDWG</strain>
        <tissue evidence="2">Leaf</tissue>
    </source>
</reference>
<organism evidence="2 3">
    <name type="scientific">Stephania cephalantha</name>
    <dbReference type="NCBI Taxonomy" id="152367"/>
    <lineage>
        <taxon>Eukaryota</taxon>
        <taxon>Viridiplantae</taxon>
        <taxon>Streptophyta</taxon>
        <taxon>Embryophyta</taxon>
        <taxon>Tracheophyta</taxon>
        <taxon>Spermatophyta</taxon>
        <taxon>Magnoliopsida</taxon>
        <taxon>Ranunculales</taxon>
        <taxon>Menispermaceae</taxon>
        <taxon>Menispermoideae</taxon>
        <taxon>Cissampelideae</taxon>
        <taxon>Stephania</taxon>
    </lineage>
</organism>
<evidence type="ECO:0000256" key="1">
    <source>
        <dbReference type="SAM" id="MobiDB-lite"/>
    </source>
</evidence>
<gene>
    <name evidence="2" type="ORF">Scep_024501</name>
</gene>
<proteinExistence type="predicted"/>
<evidence type="ECO:0000313" key="2">
    <source>
        <dbReference type="EMBL" id="KAK9101071.1"/>
    </source>
</evidence>
<evidence type="ECO:0000313" key="3">
    <source>
        <dbReference type="Proteomes" id="UP001419268"/>
    </source>
</evidence>
<dbReference type="AlphaFoldDB" id="A0AAP0HYB8"/>
<dbReference type="EMBL" id="JBBNAG010000010">
    <property type="protein sequence ID" value="KAK9101071.1"/>
    <property type="molecule type" value="Genomic_DNA"/>
</dbReference>
<feature type="region of interest" description="Disordered" evidence="1">
    <location>
        <begin position="111"/>
        <end position="140"/>
    </location>
</feature>
<sequence length="140" mass="15811">MRCGGLAMAGAGQWRGSGAINHYGEASSLQTSNDRRDTDHGDDGRPSFLAPEGRWIAGERKGKGSEGGWQRFLGFWMWRRKVEKEAEREEATVEIWPRDTWGCRLEVEKERGVDGAMQGSSDETQTQSMEAMEQCREQRV</sequence>
<comment type="caution">
    <text evidence="2">The sequence shown here is derived from an EMBL/GenBank/DDBJ whole genome shotgun (WGS) entry which is preliminary data.</text>
</comment>
<feature type="region of interest" description="Disordered" evidence="1">
    <location>
        <begin position="1"/>
        <end position="66"/>
    </location>
</feature>
<feature type="compositionally biased region" description="Polar residues" evidence="1">
    <location>
        <begin position="118"/>
        <end position="129"/>
    </location>
</feature>
<protein>
    <submittedName>
        <fullName evidence="2">Uncharacterized protein</fullName>
    </submittedName>
</protein>
<keyword evidence="3" id="KW-1185">Reference proteome</keyword>
<name>A0AAP0HYB8_9MAGN</name>